<keyword evidence="2" id="KW-1185">Reference proteome</keyword>
<dbReference type="InterPro" id="IPR040144">
    <property type="entry name" value="RAP1GDS1"/>
</dbReference>
<name>A0A517LJ27_9PEZI</name>
<reference evidence="1 2" key="1">
    <citation type="submission" date="2019-07" db="EMBL/GenBank/DDBJ databases">
        <title>Finished genome of Venturia effusa.</title>
        <authorList>
            <person name="Young C.A."/>
            <person name="Cox M.P."/>
            <person name="Ganley A.R.D."/>
            <person name="David W.J."/>
        </authorList>
    </citation>
    <scope>NUCLEOTIDE SEQUENCE [LARGE SCALE GENOMIC DNA]</scope>
    <source>
        <strain evidence="2">albino</strain>
    </source>
</reference>
<proteinExistence type="predicted"/>
<dbReference type="InterPro" id="IPR016024">
    <property type="entry name" value="ARM-type_fold"/>
</dbReference>
<dbReference type="GO" id="GO:0005085">
    <property type="term" value="F:guanyl-nucleotide exchange factor activity"/>
    <property type="evidence" value="ECO:0007669"/>
    <property type="project" value="InterPro"/>
</dbReference>
<dbReference type="AlphaFoldDB" id="A0A517LJ27"/>
<protein>
    <recommendedName>
        <fullName evidence="3">UNC-45/Cro1/She4 central domain-containing protein</fullName>
    </recommendedName>
</protein>
<dbReference type="OrthoDB" id="26149at2759"/>
<dbReference type="Proteomes" id="UP000316270">
    <property type="component" value="Chromosome 13"/>
</dbReference>
<dbReference type="SUPFAM" id="SSF48371">
    <property type="entry name" value="ARM repeat"/>
    <property type="match status" value="1"/>
</dbReference>
<sequence>MDILLEDCKSVATLQGLADASRDERWRPSLRVAASRLDLLSLLRSPLGQDAKFVRQMLRLTGNLCINDIPSKEYASSYLSEITTCLKTMPDNFDVAAGTIANIFTDHPAAPIKLAVQSDIPELLAKGLVVDRLLDLDSPITEAVVYVLANVIDAYYKSTTEAVSSRFIHSMLQMPILFRDHELYDDILAVVVILLENDMAQNQIANSHADILVEQNSDGAWDRSPLVLFTKLYDQEVVRGRADQAWPSVSAEEDNIHDVSTSTTPSGLDLSTAAANPLVHALQNVAGGIASHMKYHNLETGMNMDPVLQHFTTVTREDCILTRSAEACLAFVYLGNLARSKEICVNLVQKFDFHDRAISIIHSLGEEFTELKYLAVGYLCNLANAAEEHKAIIYRSKVIPKLIAHAPPQRLSDGLRLLRAVIKNSLQHCTLLLSPNTDSPDCLIQMSDLEERLPTMTPSNTVEVARLVVAILRTLHLGDLRITSNDFMSPAFTNCLLALTEQGVQSPIAPEGILGFALVAQTPAGVSLVATSLGIAGNLSRFLKAVGHATDDVSKENLENALLVLSKIDDEKARDAARELLTRLEGK</sequence>
<dbReference type="PANTHER" id="PTHR10957">
    <property type="entry name" value="RAP1 GTPASE-GDP DISSOCIATION STIMULATOR 1"/>
    <property type="match status" value="1"/>
</dbReference>
<evidence type="ECO:0008006" key="3">
    <source>
        <dbReference type="Google" id="ProtNLM"/>
    </source>
</evidence>
<gene>
    <name evidence="1" type="ORF">FKW77_006501</name>
</gene>
<dbReference type="EMBL" id="CP042197">
    <property type="protein sequence ID" value="QDS75607.1"/>
    <property type="molecule type" value="Genomic_DNA"/>
</dbReference>
<evidence type="ECO:0000313" key="1">
    <source>
        <dbReference type="EMBL" id="QDS75607.1"/>
    </source>
</evidence>
<dbReference type="STRING" id="50376.A0A517LJ27"/>
<evidence type="ECO:0000313" key="2">
    <source>
        <dbReference type="Proteomes" id="UP000316270"/>
    </source>
</evidence>
<accession>A0A517LJ27</accession>
<organism evidence="1 2">
    <name type="scientific">Venturia effusa</name>
    <dbReference type="NCBI Taxonomy" id="50376"/>
    <lineage>
        <taxon>Eukaryota</taxon>
        <taxon>Fungi</taxon>
        <taxon>Dikarya</taxon>
        <taxon>Ascomycota</taxon>
        <taxon>Pezizomycotina</taxon>
        <taxon>Dothideomycetes</taxon>
        <taxon>Pleosporomycetidae</taxon>
        <taxon>Venturiales</taxon>
        <taxon>Venturiaceae</taxon>
        <taxon>Venturia</taxon>
    </lineage>
</organism>